<reference evidence="2" key="1">
    <citation type="journal article" date="2022" name="bioRxiv">
        <title>Sequencing and chromosome-scale assembly of the giantPleurodeles waltlgenome.</title>
        <authorList>
            <person name="Brown T."/>
            <person name="Elewa A."/>
            <person name="Iarovenko S."/>
            <person name="Subramanian E."/>
            <person name="Araus A.J."/>
            <person name="Petzold A."/>
            <person name="Susuki M."/>
            <person name="Suzuki K.-i.T."/>
            <person name="Hayashi T."/>
            <person name="Toyoda A."/>
            <person name="Oliveira C."/>
            <person name="Osipova E."/>
            <person name="Leigh N.D."/>
            <person name="Simon A."/>
            <person name="Yun M.H."/>
        </authorList>
    </citation>
    <scope>NUCLEOTIDE SEQUENCE</scope>
    <source>
        <strain evidence="2">20211129_DDA</strain>
        <tissue evidence="2">Liver</tissue>
    </source>
</reference>
<evidence type="ECO:0000313" key="2">
    <source>
        <dbReference type="EMBL" id="KAJ1143895.1"/>
    </source>
</evidence>
<accession>A0AAV7QV79</accession>
<name>A0AAV7QV79_PLEWA</name>
<gene>
    <name evidence="2" type="ORF">NDU88_010197</name>
</gene>
<comment type="caution">
    <text evidence="2">The sequence shown here is derived from an EMBL/GenBank/DDBJ whole genome shotgun (WGS) entry which is preliminary data.</text>
</comment>
<feature type="region of interest" description="Disordered" evidence="1">
    <location>
        <begin position="44"/>
        <end position="72"/>
    </location>
</feature>
<keyword evidence="3" id="KW-1185">Reference proteome</keyword>
<proteinExistence type="predicted"/>
<dbReference type="AlphaFoldDB" id="A0AAV7QV79"/>
<protein>
    <submittedName>
        <fullName evidence="2">Uncharacterized protein</fullName>
    </submittedName>
</protein>
<evidence type="ECO:0000313" key="3">
    <source>
        <dbReference type="Proteomes" id="UP001066276"/>
    </source>
</evidence>
<dbReference type="EMBL" id="JANPWB010000010">
    <property type="protein sequence ID" value="KAJ1143895.1"/>
    <property type="molecule type" value="Genomic_DNA"/>
</dbReference>
<sequence>MPTGRPASWGHHQLPLLSVISSQSVRNKPLLHLYGTPSVAAISNRRLPRPPVKRPGSYAAPSPTHMCAGSPRGVITVRIPPRGQETVPRHCVRVHIDRPIRDLSLRPQARHIKKEKLEARTELQFTCLPSWPG</sequence>
<organism evidence="2 3">
    <name type="scientific">Pleurodeles waltl</name>
    <name type="common">Iberian ribbed newt</name>
    <dbReference type="NCBI Taxonomy" id="8319"/>
    <lineage>
        <taxon>Eukaryota</taxon>
        <taxon>Metazoa</taxon>
        <taxon>Chordata</taxon>
        <taxon>Craniata</taxon>
        <taxon>Vertebrata</taxon>
        <taxon>Euteleostomi</taxon>
        <taxon>Amphibia</taxon>
        <taxon>Batrachia</taxon>
        <taxon>Caudata</taxon>
        <taxon>Salamandroidea</taxon>
        <taxon>Salamandridae</taxon>
        <taxon>Pleurodelinae</taxon>
        <taxon>Pleurodeles</taxon>
    </lineage>
</organism>
<dbReference type="Proteomes" id="UP001066276">
    <property type="component" value="Chromosome 6"/>
</dbReference>
<evidence type="ECO:0000256" key="1">
    <source>
        <dbReference type="SAM" id="MobiDB-lite"/>
    </source>
</evidence>